<dbReference type="RefSeq" id="WP_212331854.1">
    <property type="nucleotide sequence ID" value="NZ_JAGVRH010000007.1"/>
</dbReference>
<dbReference type="Proteomes" id="UP000811481">
    <property type="component" value="Unassembled WGS sequence"/>
</dbReference>
<evidence type="ECO:0000256" key="8">
    <source>
        <dbReference type="ARBA" id="ARBA00022603"/>
    </source>
</evidence>
<evidence type="ECO:0000256" key="10">
    <source>
        <dbReference type="ARBA" id="ARBA00022691"/>
    </source>
</evidence>
<dbReference type="Pfam" id="PF01746">
    <property type="entry name" value="tRNA_m1G_MT"/>
    <property type="match status" value="1"/>
</dbReference>
<evidence type="ECO:0000259" key="18">
    <source>
        <dbReference type="Pfam" id="PF01746"/>
    </source>
</evidence>
<keyword evidence="9 15" id="KW-0808">Transferase</keyword>
<keyword evidence="11 15" id="KW-0819">tRNA processing</keyword>
<evidence type="ECO:0000256" key="1">
    <source>
        <dbReference type="ARBA" id="ARBA00002634"/>
    </source>
</evidence>
<keyword evidence="10 15" id="KW-0949">S-adenosyl-L-methionine</keyword>
<comment type="subunit">
    <text evidence="4 15 16">Homodimer.</text>
</comment>
<dbReference type="InterPro" id="IPR002649">
    <property type="entry name" value="tRNA_m1G_MeTrfase_TrmD"/>
</dbReference>
<gene>
    <name evidence="15 19" type="primary">trmD</name>
    <name evidence="19" type="ORF">J8J04_02220</name>
</gene>
<dbReference type="EC" id="2.1.1.228" evidence="5 15"/>
<evidence type="ECO:0000256" key="2">
    <source>
        <dbReference type="ARBA" id="ARBA00004496"/>
    </source>
</evidence>
<feature type="binding site" evidence="15">
    <location>
        <position position="111"/>
    </location>
    <ligand>
        <name>S-adenosyl-L-methionine</name>
        <dbReference type="ChEBI" id="CHEBI:59789"/>
    </ligand>
</feature>
<evidence type="ECO:0000256" key="12">
    <source>
        <dbReference type="ARBA" id="ARBA00029736"/>
    </source>
</evidence>
<dbReference type="EMBL" id="JAGVRH010000007">
    <property type="protein sequence ID" value="MBS2126495.1"/>
    <property type="molecule type" value="Genomic_DNA"/>
</dbReference>
<dbReference type="PANTHER" id="PTHR46417:SF1">
    <property type="entry name" value="TRNA (GUANINE-N(1)-)-METHYLTRANSFERASE"/>
    <property type="match status" value="1"/>
</dbReference>
<feature type="binding site" evidence="15">
    <location>
        <begin position="130"/>
        <end position="135"/>
    </location>
    <ligand>
        <name>S-adenosyl-L-methionine</name>
        <dbReference type="ChEBI" id="CHEBI:59789"/>
    </ligand>
</feature>
<dbReference type="SUPFAM" id="SSF75217">
    <property type="entry name" value="alpha/beta knot"/>
    <property type="match status" value="1"/>
</dbReference>
<comment type="subcellular location">
    <subcellularLocation>
        <location evidence="2 15 16">Cytoplasm</location>
    </subcellularLocation>
</comment>
<evidence type="ECO:0000256" key="6">
    <source>
        <dbReference type="ARBA" id="ARBA00014679"/>
    </source>
</evidence>
<dbReference type="CDD" id="cd18080">
    <property type="entry name" value="TrmD-like"/>
    <property type="match status" value="1"/>
</dbReference>
<evidence type="ECO:0000256" key="17">
    <source>
        <dbReference type="SAM" id="Coils"/>
    </source>
</evidence>
<dbReference type="InterPro" id="IPR029028">
    <property type="entry name" value="Alpha/beta_knot_MTases"/>
</dbReference>
<keyword evidence="8 15" id="KW-0489">Methyltransferase</keyword>
<evidence type="ECO:0000313" key="20">
    <source>
        <dbReference type="Proteomes" id="UP000811481"/>
    </source>
</evidence>
<evidence type="ECO:0000256" key="3">
    <source>
        <dbReference type="ARBA" id="ARBA00007630"/>
    </source>
</evidence>
<evidence type="ECO:0000256" key="15">
    <source>
        <dbReference type="HAMAP-Rule" id="MF_00605"/>
    </source>
</evidence>
<evidence type="ECO:0000256" key="13">
    <source>
        <dbReference type="ARBA" id="ARBA00033392"/>
    </source>
</evidence>
<evidence type="ECO:0000313" key="19">
    <source>
        <dbReference type="EMBL" id="MBS2126495.1"/>
    </source>
</evidence>
<feature type="domain" description="tRNA methyltransferase TRMD/TRM10-type" evidence="18">
    <location>
        <begin position="1"/>
        <end position="220"/>
    </location>
</feature>
<evidence type="ECO:0000256" key="16">
    <source>
        <dbReference type="RuleBase" id="RU003464"/>
    </source>
</evidence>
<dbReference type="Gene3D" id="3.40.1280.10">
    <property type="match status" value="1"/>
</dbReference>
<keyword evidence="17" id="KW-0175">Coiled coil</keyword>
<dbReference type="HAMAP" id="MF_00605">
    <property type="entry name" value="TrmD"/>
    <property type="match status" value="1"/>
</dbReference>
<evidence type="ECO:0000256" key="4">
    <source>
        <dbReference type="ARBA" id="ARBA00011738"/>
    </source>
</evidence>
<evidence type="ECO:0000256" key="7">
    <source>
        <dbReference type="ARBA" id="ARBA00022490"/>
    </source>
</evidence>
<keyword evidence="20" id="KW-1185">Reference proteome</keyword>
<dbReference type="InterPro" id="IPR023148">
    <property type="entry name" value="tRNA_m1G_MeTrfase_C_sf"/>
</dbReference>
<proteinExistence type="inferred from homology"/>
<reference evidence="19" key="1">
    <citation type="submission" date="2021-04" db="EMBL/GenBank/DDBJ databases">
        <title>Draft genome sequence of StrPh-CL8, a phytoplasma strain causing strawberry phyllody in Chile.</title>
        <authorList>
            <person name="Cui W."/>
            <person name="Zamorano A."/>
            <person name="Fiore N."/>
        </authorList>
    </citation>
    <scope>NUCLEOTIDE SEQUENCE [LARGE SCALE GENOMIC DNA]</scope>
    <source>
        <strain evidence="19">StrPh-Cl</strain>
    </source>
</reference>
<comment type="caution">
    <text evidence="19">The sequence shown here is derived from an EMBL/GenBank/DDBJ whole genome shotgun (WGS) entry which is preliminary data.</text>
</comment>
<dbReference type="InterPro" id="IPR029026">
    <property type="entry name" value="tRNA_m1G_MTases_N"/>
</dbReference>
<comment type="catalytic activity">
    <reaction evidence="14 15 16">
        <text>guanosine(37) in tRNA + S-adenosyl-L-methionine = N(1)-methylguanosine(37) in tRNA + S-adenosyl-L-homocysteine + H(+)</text>
        <dbReference type="Rhea" id="RHEA:36899"/>
        <dbReference type="Rhea" id="RHEA-COMP:10145"/>
        <dbReference type="Rhea" id="RHEA-COMP:10147"/>
        <dbReference type="ChEBI" id="CHEBI:15378"/>
        <dbReference type="ChEBI" id="CHEBI:57856"/>
        <dbReference type="ChEBI" id="CHEBI:59789"/>
        <dbReference type="ChEBI" id="CHEBI:73542"/>
        <dbReference type="ChEBI" id="CHEBI:74269"/>
        <dbReference type="EC" id="2.1.1.228"/>
    </reaction>
</comment>
<dbReference type="InterPro" id="IPR016009">
    <property type="entry name" value="tRNA_MeTrfase_TRMD/TRM10"/>
</dbReference>
<comment type="similarity">
    <text evidence="3 15 16">Belongs to the RNA methyltransferase TrmD family.</text>
</comment>
<evidence type="ECO:0000256" key="9">
    <source>
        <dbReference type="ARBA" id="ARBA00022679"/>
    </source>
</evidence>
<dbReference type="Gene3D" id="1.10.1270.20">
    <property type="entry name" value="tRNA(m1g37)methyltransferase, domain 2"/>
    <property type="match status" value="1"/>
</dbReference>
<name>A0ABS5K5L7_9MOLU</name>
<dbReference type="PIRSF" id="PIRSF000386">
    <property type="entry name" value="tRNA_mtase"/>
    <property type="match status" value="1"/>
</dbReference>
<dbReference type="NCBIfam" id="NF000648">
    <property type="entry name" value="PRK00026.1"/>
    <property type="match status" value="1"/>
</dbReference>
<evidence type="ECO:0000256" key="5">
    <source>
        <dbReference type="ARBA" id="ARBA00012807"/>
    </source>
</evidence>
<dbReference type="NCBIfam" id="TIGR00088">
    <property type="entry name" value="trmD"/>
    <property type="match status" value="1"/>
</dbReference>
<evidence type="ECO:0000256" key="14">
    <source>
        <dbReference type="ARBA" id="ARBA00047783"/>
    </source>
</evidence>
<evidence type="ECO:0000256" key="11">
    <source>
        <dbReference type="ARBA" id="ARBA00022694"/>
    </source>
</evidence>
<organism evidence="19 20">
    <name type="scientific">'Fragaria x ananassa' phyllody phytoplasma</name>
    <dbReference type="NCBI Taxonomy" id="2358428"/>
    <lineage>
        <taxon>Bacteria</taxon>
        <taxon>Bacillati</taxon>
        <taxon>Mycoplasmatota</taxon>
        <taxon>Mollicutes</taxon>
        <taxon>Acholeplasmatales</taxon>
        <taxon>Acholeplasmataceae</taxon>
        <taxon>Candidatus Phytoplasma</taxon>
        <taxon>16SrXIII (Mexican periwinkle virescence group)</taxon>
    </lineage>
</organism>
<dbReference type="PANTHER" id="PTHR46417">
    <property type="entry name" value="TRNA (GUANINE-N(1)-)-METHYLTRANSFERASE"/>
    <property type="match status" value="1"/>
</dbReference>
<accession>A0ABS5K5L7</accession>
<dbReference type="GO" id="GO:0052906">
    <property type="term" value="F:tRNA (guanine(37)-N1)-methyltransferase activity"/>
    <property type="evidence" value="ECO:0007669"/>
    <property type="project" value="UniProtKB-EC"/>
</dbReference>
<sequence>MIIEVITIFPIFFQSFCNNSIIKRALEQKKVQIKIHDLRKYSINKHNQVDDCVYGGGVGMLLCFPPFFNCLKEIKKPHSKVILLSPQGKLFNQSQATDYAQKESHLIILCGNYEGIDARILKYIDQEVSIGDYILTGGEIAATVLIDTIIRIIPEVIKKESYLQDSHQQGLLKFPQYTRPKSYQNQEVPSILLSGHHEKINHWRQKKSLKITWQKRPDLLVNKKLTSTQQKLLQEIKQELEKQKKQRNN</sequence>
<comment type="function">
    <text evidence="1 15 16">Specifically methylates guanosine-37 in various tRNAs.</text>
</comment>
<keyword evidence="7 15" id="KW-0963">Cytoplasm</keyword>
<dbReference type="GO" id="GO:0032259">
    <property type="term" value="P:methylation"/>
    <property type="evidence" value="ECO:0007669"/>
    <property type="project" value="UniProtKB-KW"/>
</dbReference>
<protein>
    <recommendedName>
        <fullName evidence="6 15">tRNA (guanine-N(1)-)-methyltransferase</fullName>
        <ecNumber evidence="5 15">2.1.1.228</ecNumber>
    </recommendedName>
    <alternativeName>
        <fullName evidence="12 15">M1G-methyltransferase</fullName>
    </alternativeName>
    <alternativeName>
        <fullName evidence="13 15">tRNA [GM37] methyltransferase</fullName>
    </alternativeName>
</protein>
<feature type="coiled-coil region" evidence="17">
    <location>
        <begin position="222"/>
        <end position="249"/>
    </location>
</feature>